<evidence type="ECO:0000313" key="2">
    <source>
        <dbReference type="Proteomes" id="UP000053732"/>
    </source>
</evidence>
<keyword evidence="2" id="KW-1185">Reference proteome</keyword>
<protein>
    <submittedName>
        <fullName evidence="1">Str. FM013</fullName>
    </submittedName>
</protein>
<evidence type="ECO:0000313" key="1">
    <source>
        <dbReference type="EMBL" id="CRL25417.1"/>
    </source>
</evidence>
<reference evidence="1 2" key="1">
    <citation type="journal article" date="2014" name="Nat. Commun.">
        <title>Multiple recent horizontal transfers of a large genomic region in cheese making fungi.</title>
        <authorList>
            <person name="Cheeseman K."/>
            <person name="Ropars J."/>
            <person name="Renault P."/>
            <person name="Dupont J."/>
            <person name="Gouzy J."/>
            <person name="Branca A."/>
            <person name="Abraham A.L."/>
            <person name="Ceppi M."/>
            <person name="Conseiller E."/>
            <person name="Debuchy R."/>
            <person name="Malagnac F."/>
            <person name="Goarin A."/>
            <person name="Silar P."/>
            <person name="Lacoste S."/>
            <person name="Sallet E."/>
            <person name="Bensimon A."/>
            <person name="Giraud T."/>
            <person name="Brygoo Y."/>
        </authorList>
    </citation>
    <scope>NUCLEOTIDE SEQUENCE [LARGE SCALE GENOMIC DNA]</scope>
    <source>
        <strain evidence="2">FM 013</strain>
    </source>
</reference>
<dbReference type="EMBL" id="HG793148">
    <property type="protein sequence ID" value="CRL25417.1"/>
    <property type="molecule type" value="Genomic_DNA"/>
</dbReference>
<sequence length="51" mass="5807">MEKVKVNQPDTHDATGNARRCIKSTVRTVVVSLDIRWLDLMPKHAFSIQAE</sequence>
<dbReference type="AlphaFoldDB" id="A0A0G4PGK9"/>
<dbReference type="Proteomes" id="UP000053732">
    <property type="component" value="Unassembled WGS sequence"/>
</dbReference>
<proteinExistence type="predicted"/>
<accession>A0A0G4PGK9</accession>
<gene>
    <name evidence="1" type="ORF">PCAMFM013_S015g000003</name>
</gene>
<organism evidence="1 2">
    <name type="scientific">Penicillium camemberti (strain FM 013)</name>
    <dbReference type="NCBI Taxonomy" id="1429867"/>
    <lineage>
        <taxon>Eukaryota</taxon>
        <taxon>Fungi</taxon>
        <taxon>Dikarya</taxon>
        <taxon>Ascomycota</taxon>
        <taxon>Pezizomycotina</taxon>
        <taxon>Eurotiomycetes</taxon>
        <taxon>Eurotiomycetidae</taxon>
        <taxon>Eurotiales</taxon>
        <taxon>Aspergillaceae</taxon>
        <taxon>Penicillium</taxon>
    </lineage>
</organism>
<name>A0A0G4PGK9_PENC3</name>